<name>A0A9W7E9M0_9STRA</name>
<protein>
    <recommendedName>
        <fullName evidence="3">Methyltransferase domain-containing protein</fullName>
    </recommendedName>
</protein>
<accession>A0A9W7E9M0</accession>
<reference evidence="2" key="1">
    <citation type="journal article" date="2023" name="Commun. Biol.">
        <title>Genome analysis of Parmales, the sister group of diatoms, reveals the evolutionary specialization of diatoms from phago-mixotrophs to photoautotrophs.</title>
        <authorList>
            <person name="Ban H."/>
            <person name="Sato S."/>
            <person name="Yoshikawa S."/>
            <person name="Yamada K."/>
            <person name="Nakamura Y."/>
            <person name="Ichinomiya M."/>
            <person name="Sato N."/>
            <person name="Blanc-Mathieu R."/>
            <person name="Endo H."/>
            <person name="Kuwata A."/>
            <person name="Ogata H."/>
        </authorList>
    </citation>
    <scope>NUCLEOTIDE SEQUENCE [LARGE SCALE GENOMIC DNA]</scope>
    <source>
        <strain evidence="2">NIES 3701</strain>
    </source>
</reference>
<keyword evidence="2" id="KW-1185">Reference proteome</keyword>
<dbReference type="AlphaFoldDB" id="A0A9W7E9M0"/>
<comment type="caution">
    <text evidence="1">The sequence shown here is derived from an EMBL/GenBank/DDBJ whole genome shotgun (WGS) entry which is preliminary data.</text>
</comment>
<sequence>MSGFTGGIVSDLILRVNVSAQGRFGGGGFSFCWAREDRSVVEGVGVKCRVVVVEETEGAEGGGGAGRVERVLGEEIEPGVRFEIGDGVVVGGEGRVLRLTPVLPQTAHASTANGNESASCIYIGWESLPFKGKSVVTFECERTFVCGGDEDDDGGKEFKVLEKQGETLGSNIWDSAIVTAGVLDEMTAGLITISEKSKVLDLSAGCGYLPLRLLHSHGIRIDSCEAKGKTLDLLRENCKRAGLEGDKVFACDWGEEVKGGAYDVVLLSDCLYDISRLGLLKKTLESCCDEKTVIVLVQKIRGGERDVVRVVKEDWGRDGWEVELGSERFENGGNVWCARMRMKKMI</sequence>
<evidence type="ECO:0008006" key="3">
    <source>
        <dbReference type="Google" id="ProtNLM"/>
    </source>
</evidence>
<dbReference type="PANTHER" id="PTHR14614">
    <property type="entry name" value="HEPATOCELLULAR CARCINOMA-ASSOCIATED ANTIGEN"/>
    <property type="match status" value="1"/>
</dbReference>
<gene>
    <name evidence="1" type="ORF">TrST_g4173</name>
</gene>
<evidence type="ECO:0000313" key="2">
    <source>
        <dbReference type="Proteomes" id="UP001165085"/>
    </source>
</evidence>
<dbReference type="Pfam" id="PF10294">
    <property type="entry name" value="Methyltransf_16"/>
    <property type="match status" value="1"/>
</dbReference>
<dbReference type="Proteomes" id="UP001165085">
    <property type="component" value="Unassembled WGS sequence"/>
</dbReference>
<dbReference type="InterPro" id="IPR029063">
    <property type="entry name" value="SAM-dependent_MTases_sf"/>
</dbReference>
<dbReference type="EMBL" id="BRXY01000121">
    <property type="protein sequence ID" value="GMH67933.1"/>
    <property type="molecule type" value="Genomic_DNA"/>
</dbReference>
<dbReference type="SUPFAM" id="SSF53335">
    <property type="entry name" value="S-adenosyl-L-methionine-dependent methyltransferases"/>
    <property type="match status" value="1"/>
</dbReference>
<dbReference type="CDD" id="cd02440">
    <property type="entry name" value="AdoMet_MTases"/>
    <property type="match status" value="1"/>
</dbReference>
<dbReference type="Gene3D" id="3.40.50.150">
    <property type="entry name" value="Vaccinia Virus protein VP39"/>
    <property type="match status" value="1"/>
</dbReference>
<dbReference type="InterPro" id="IPR019410">
    <property type="entry name" value="Methyltransf_16"/>
</dbReference>
<evidence type="ECO:0000313" key="1">
    <source>
        <dbReference type="EMBL" id="GMH67933.1"/>
    </source>
</evidence>
<dbReference type="OrthoDB" id="413520at2759"/>
<proteinExistence type="predicted"/>
<organism evidence="1 2">
    <name type="scientific">Triparma strigata</name>
    <dbReference type="NCBI Taxonomy" id="1606541"/>
    <lineage>
        <taxon>Eukaryota</taxon>
        <taxon>Sar</taxon>
        <taxon>Stramenopiles</taxon>
        <taxon>Ochrophyta</taxon>
        <taxon>Bolidophyceae</taxon>
        <taxon>Parmales</taxon>
        <taxon>Triparmaceae</taxon>
        <taxon>Triparma</taxon>
    </lineage>
</organism>